<keyword evidence="2" id="KW-1003">Cell membrane</keyword>
<feature type="transmembrane region" description="Helical" evidence="9">
    <location>
        <begin position="116"/>
        <end position="141"/>
    </location>
</feature>
<evidence type="ECO:0000256" key="3">
    <source>
        <dbReference type="ARBA" id="ARBA00022676"/>
    </source>
</evidence>
<reference evidence="11" key="1">
    <citation type="journal article" date="2019" name="Int. J. Syst. Evol. Microbiol.">
        <title>The Global Catalogue of Microorganisms (GCM) 10K type strain sequencing project: providing services to taxonomists for standard genome sequencing and annotation.</title>
        <authorList>
            <consortium name="The Broad Institute Genomics Platform"/>
            <consortium name="The Broad Institute Genome Sequencing Center for Infectious Disease"/>
            <person name="Wu L."/>
            <person name="Ma J."/>
        </authorList>
    </citation>
    <scope>NUCLEOTIDE SEQUENCE [LARGE SCALE GENOMIC DNA]</scope>
    <source>
        <strain evidence="11">JCM 17906</strain>
    </source>
</reference>
<protein>
    <recommendedName>
        <fullName evidence="12">4-amino-4-deoxy-L-arabinose transferase-like glycosyltransferase</fullName>
    </recommendedName>
</protein>
<keyword evidence="11" id="KW-1185">Reference proteome</keyword>
<keyword evidence="3" id="KW-0328">Glycosyltransferase</keyword>
<evidence type="ECO:0000313" key="10">
    <source>
        <dbReference type="EMBL" id="GAA4549706.1"/>
    </source>
</evidence>
<feature type="transmembrane region" description="Helical" evidence="9">
    <location>
        <begin position="147"/>
        <end position="167"/>
    </location>
</feature>
<sequence>MTDLRRGEYPAPTPASAAPARAPGRPRRGGARPELLVVLGGGVLAAVALLWNIRSSPDTQYDEVVYTEAARQVAQGWNLTWTNSPMFVHPPLSFLAQAGWLRLLGMGEAPLADAILAARVLTAVVAVFAILLLGLLAAYLMPAAGRRRGLVLVGLVMVVAATDPVLLRYGRLALIEPIALLAGMLTLCMAIRLRDARPLVYVTVVGLATGLTLLTKEVTTFLLFTPVVHALLGRDRRRVATTAGAFAWGVGLWLLFPLWSLALGQTSDFVDVKFATFQRLLGLLQITGWNRPGASFVSAVAEQLGQYASSYLFLAGGALALGWLLTRAVTGAPRWLLAWLLTSYAFAAYMVLLGTLNEQFFVYVLPAAIVGTVLAADAALVRLGGPGVVTGLAAALAVLTLSAGGWVRYHATDNDGVFRVADLVSESFPPCATLATTGDPDKLSYLLPGNTVTMFATAEGAEAHGVHLFVLSDKDIAAGYGTATPELVASVRGRGELLGRFESATFRGLEVWRTPVDPYAPLADTETVAGTTFVLTGGDRCGGFDIAEPFAGGWAALGGKAVVGAPVTGTWTGPDLTYQAFTGAVLTAAADGRVSALPVVSTVAANEAAAWRAAGLPPVTAPIGQDPSDGQVLAALTDPGIAAAYLQAPPGTADAVPAARERLGPPVGPPTEIDGTVRQAFAGGVLEHTPAGVRLAPLSRLLIEAGVVRPVAAAGTPLAAPPLSPDLVRPLPTSVQPFVTALLAGLALYTALPVIAVEGTRLVRGRRPRERR</sequence>
<evidence type="ECO:0000256" key="2">
    <source>
        <dbReference type="ARBA" id="ARBA00022475"/>
    </source>
</evidence>
<dbReference type="PANTHER" id="PTHR33908">
    <property type="entry name" value="MANNOSYLTRANSFERASE YKCB-RELATED"/>
    <property type="match status" value="1"/>
</dbReference>
<feature type="transmembrane region" description="Helical" evidence="9">
    <location>
        <begin position="738"/>
        <end position="763"/>
    </location>
</feature>
<dbReference type="Proteomes" id="UP001501598">
    <property type="component" value="Unassembled WGS sequence"/>
</dbReference>
<evidence type="ECO:0000256" key="1">
    <source>
        <dbReference type="ARBA" id="ARBA00004651"/>
    </source>
</evidence>
<evidence type="ECO:0000313" key="11">
    <source>
        <dbReference type="Proteomes" id="UP001501598"/>
    </source>
</evidence>
<dbReference type="InterPro" id="IPR050297">
    <property type="entry name" value="LipidA_mod_glycosyltrf_83"/>
</dbReference>
<keyword evidence="5 9" id="KW-0812">Transmembrane</keyword>
<feature type="transmembrane region" description="Helical" evidence="9">
    <location>
        <begin position="304"/>
        <end position="324"/>
    </location>
</feature>
<comment type="caution">
    <text evidence="10">The sequence shown here is derived from an EMBL/GenBank/DDBJ whole genome shotgun (WGS) entry which is preliminary data.</text>
</comment>
<feature type="transmembrane region" description="Helical" evidence="9">
    <location>
        <begin position="239"/>
        <end position="259"/>
    </location>
</feature>
<evidence type="ECO:0008006" key="12">
    <source>
        <dbReference type="Google" id="ProtNLM"/>
    </source>
</evidence>
<feature type="compositionally biased region" description="Low complexity" evidence="8">
    <location>
        <begin position="14"/>
        <end position="23"/>
    </location>
</feature>
<evidence type="ECO:0000256" key="4">
    <source>
        <dbReference type="ARBA" id="ARBA00022679"/>
    </source>
</evidence>
<dbReference type="PANTHER" id="PTHR33908:SF11">
    <property type="entry name" value="MEMBRANE PROTEIN"/>
    <property type="match status" value="1"/>
</dbReference>
<accession>A0ABP8RW71</accession>
<keyword evidence="7 9" id="KW-0472">Membrane</keyword>
<dbReference type="EMBL" id="BAABGT010000053">
    <property type="protein sequence ID" value="GAA4549706.1"/>
    <property type="molecule type" value="Genomic_DNA"/>
</dbReference>
<evidence type="ECO:0000256" key="7">
    <source>
        <dbReference type="ARBA" id="ARBA00023136"/>
    </source>
</evidence>
<keyword evidence="4" id="KW-0808">Transferase</keyword>
<evidence type="ECO:0000256" key="8">
    <source>
        <dbReference type="SAM" id="MobiDB-lite"/>
    </source>
</evidence>
<keyword evidence="6 9" id="KW-1133">Transmembrane helix</keyword>
<name>A0ABP8RW71_9PSEU</name>
<dbReference type="RefSeq" id="WP_345420111.1">
    <property type="nucleotide sequence ID" value="NZ_BAABGT010000053.1"/>
</dbReference>
<evidence type="ECO:0000256" key="5">
    <source>
        <dbReference type="ARBA" id="ARBA00022692"/>
    </source>
</evidence>
<feature type="transmembrane region" description="Helical" evidence="9">
    <location>
        <begin position="360"/>
        <end position="381"/>
    </location>
</feature>
<feature type="transmembrane region" description="Helical" evidence="9">
    <location>
        <begin position="174"/>
        <end position="193"/>
    </location>
</feature>
<feature type="transmembrane region" description="Helical" evidence="9">
    <location>
        <begin position="336"/>
        <end position="354"/>
    </location>
</feature>
<gene>
    <name evidence="10" type="ORF">GCM10023175_38260</name>
</gene>
<organism evidence="10 11">
    <name type="scientific">Pseudonocardia xishanensis</name>
    <dbReference type="NCBI Taxonomy" id="630995"/>
    <lineage>
        <taxon>Bacteria</taxon>
        <taxon>Bacillati</taxon>
        <taxon>Actinomycetota</taxon>
        <taxon>Actinomycetes</taxon>
        <taxon>Pseudonocardiales</taxon>
        <taxon>Pseudonocardiaceae</taxon>
        <taxon>Pseudonocardia</taxon>
    </lineage>
</organism>
<comment type="subcellular location">
    <subcellularLocation>
        <location evidence="1">Cell membrane</location>
        <topology evidence="1">Multi-pass membrane protein</topology>
    </subcellularLocation>
</comment>
<evidence type="ECO:0000256" key="6">
    <source>
        <dbReference type="ARBA" id="ARBA00022989"/>
    </source>
</evidence>
<feature type="transmembrane region" description="Helical" evidence="9">
    <location>
        <begin position="35"/>
        <end position="53"/>
    </location>
</feature>
<feature type="transmembrane region" description="Helical" evidence="9">
    <location>
        <begin position="388"/>
        <end position="409"/>
    </location>
</feature>
<feature type="region of interest" description="Disordered" evidence="8">
    <location>
        <begin position="1"/>
        <end position="28"/>
    </location>
</feature>
<evidence type="ECO:0000256" key="9">
    <source>
        <dbReference type="SAM" id="Phobius"/>
    </source>
</evidence>
<proteinExistence type="predicted"/>